<dbReference type="AlphaFoldDB" id="A0AAE3ATF1"/>
<gene>
    <name evidence="1" type="ORF">LKD32_11975</name>
</gene>
<dbReference type="EMBL" id="JAJEPU010000041">
    <property type="protein sequence ID" value="MCC2165579.1"/>
    <property type="molecule type" value="Genomic_DNA"/>
</dbReference>
<keyword evidence="2" id="KW-1185">Reference proteome</keyword>
<organism evidence="1 2">
    <name type="scientific">Brotaphodocola catenula</name>
    <dbReference type="NCBI Taxonomy" id="2885361"/>
    <lineage>
        <taxon>Bacteria</taxon>
        <taxon>Bacillati</taxon>
        <taxon>Bacillota</taxon>
        <taxon>Clostridia</taxon>
        <taxon>Lachnospirales</taxon>
        <taxon>Lachnospiraceae</taxon>
        <taxon>Brotaphodocola</taxon>
    </lineage>
</organism>
<reference evidence="1" key="1">
    <citation type="submission" date="2021-10" db="EMBL/GenBank/DDBJ databases">
        <title>Anaerobic single-cell dispensing facilitates the cultivation of human gut bacteria.</title>
        <authorList>
            <person name="Afrizal A."/>
        </authorList>
    </citation>
    <scope>NUCLEOTIDE SEQUENCE</scope>
    <source>
        <strain evidence="1">CLA-AA-H274</strain>
    </source>
</reference>
<evidence type="ECO:0000313" key="2">
    <source>
        <dbReference type="Proteomes" id="UP001198962"/>
    </source>
</evidence>
<dbReference type="Pfam" id="PF09551">
    <property type="entry name" value="Spore_II_R"/>
    <property type="match status" value="1"/>
</dbReference>
<dbReference type="RefSeq" id="WP_408612099.1">
    <property type="nucleotide sequence ID" value="NZ_JAJEPU010000041.1"/>
</dbReference>
<evidence type="ECO:0000313" key="1">
    <source>
        <dbReference type="EMBL" id="MCC2165579.1"/>
    </source>
</evidence>
<protein>
    <submittedName>
        <fullName evidence="1">Stage II sporulation protein R</fullName>
    </submittedName>
</protein>
<dbReference type="InterPro" id="IPR014202">
    <property type="entry name" value="Spore_II_R"/>
</dbReference>
<name>A0AAE3ATF1_9FIRM</name>
<accession>A0AAE3ATF1</accession>
<comment type="caution">
    <text evidence="1">The sequence shown here is derived from an EMBL/GenBank/DDBJ whole genome shotgun (WGS) entry which is preliminary data.</text>
</comment>
<dbReference type="Proteomes" id="UP001198962">
    <property type="component" value="Unassembled WGS sequence"/>
</dbReference>
<sequence length="165" mass="18891">MLADSDSKEDQSVKLEVRSLVLDLIKEHLPEHADKQETIQWILSSKPFIEQTANSYLTEHGFSYGSQLSLEHTYFPTRTYDNLIFPCGNYDSIRLVLGSGQGHNWWCVLYPAFCFTDEVCKPLAAKELARLKSVIQKDDYPALVDNRPDLEITFSFLFNPDSQVP</sequence>
<proteinExistence type="predicted"/>